<dbReference type="InterPro" id="IPR057626">
    <property type="entry name" value="S-S_Temptin"/>
</dbReference>
<evidence type="ECO:0000313" key="6">
    <source>
        <dbReference type="Proteomes" id="UP000828390"/>
    </source>
</evidence>
<dbReference type="GO" id="GO:0004500">
    <property type="term" value="F:dopamine beta-monooxygenase activity"/>
    <property type="evidence" value="ECO:0007669"/>
    <property type="project" value="InterPro"/>
</dbReference>
<feature type="transmembrane region" description="Helical" evidence="2">
    <location>
        <begin position="405"/>
        <end position="428"/>
    </location>
</feature>
<dbReference type="Gene3D" id="2.60.120.310">
    <property type="entry name" value="Copper type II, ascorbate-dependent monooxygenase, N-terminal domain"/>
    <property type="match status" value="1"/>
</dbReference>
<dbReference type="Pfam" id="PF24784">
    <property type="entry name" value="Temptin_C"/>
    <property type="match status" value="1"/>
</dbReference>
<dbReference type="GO" id="GO:0005507">
    <property type="term" value="F:copper ion binding"/>
    <property type="evidence" value="ECO:0007669"/>
    <property type="project" value="InterPro"/>
</dbReference>
<evidence type="ECO:0000256" key="2">
    <source>
        <dbReference type="SAM" id="Phobius"/>
    </source>
</evidence>
<keyword evidence="6" id="KW-1185">Reference proteome</keyword>
<dbReference type="SUPFAM" id="SSF49742">
    <property type="entry name" value="PHM/PNGase F"/>
    <property type="match status" value="2"/>
</dbReference>
<dbReference type="EMBL" id="JAIWYP010000007">
    <property type="protein sequence ID" value="KAH3791340.1"/>
    <property type="molecule type" value="Genomic_DNA"/>
</dbReference>
<feature type="domain" description="Copper type II ascorbate-dependent monooxygenase C-terminal" evidence="3">
    <location>
        <begin position="161"/>
        <end position="296"/>
    </location>
</feature>
<dbReference type="InterPro" id="IPR024548">
    <property type="entry name" value="Cu2_monoox_C"/>
</dbReference>
<sequence length="429" mass="48548">MDSDGDGLANGAEVGDPDCVWSAGQVNPVKSNPSHPGICEPIESSHCQHLNKHFTQDVLSCQKRKDCQAMKEKVDENVTEKIGEPYACGMTPCSHCQQPLVTWTYGLETDCHAQDAGLRIGQYGAVLAALQVHYHNPNLLSGKTDTSGITIYYTPHLRQFDASTFMVGQQYLHIPPRSKNVRYNHTCPGMCTAEMFKQPVYITRAANHMHYLGVAQTITVIRNGRKVFDLTKDDKFDYDRPVFYHFDPPIKVMPGDEIVTECVYNSQRNTSTYFGAGTYDEMCYGFLTYYPRQDFEPTLCVAWKSVQRCIRKLEAFNGMYGECNWKQFVKHLPQNVSKVLAYDTCGQFQQEGVCSWKCSLMSRDLLSHVCLQGDMGELLIDFAKMTPYVKVLTTCAKHNARNSSSFIVCTGLHLWLTLCIYVMHLSVFF</sequence>
<evidence type="ECO:0000256" key="1">
    <source>
        <dbReference type="ARBA" id="ARBA00023157"/>
    </source>
</evidence>
<name>A0A9D4F7I4_DREPO</name>
<dbReference type="Proteomes" id="UP000828390">
    <property type="component" value="Unassembled WGS sequence"/>
</dbReference>
<gene>
    <name evidence="5" type="ORF">DPMN_144823</name>
</gene>
<keyword evidence="1" id="KW-1015">Disulfide bond</keyword>
<dbReference type="Pfam" id="PF03712">
    <property type="entry name" value="Cu2_monoox_C"/>
    <property type="match status" value="1"/>
</dbReference>
<evidence type="ECO:0000313" key="5">
    <source>
        <dbReference type="EMBL" id="KAH3791340.1"/>
    </source>
</evidence>
<accession>A0A9D4F7I4</accession>
<dbReference type="PANTHER" id="PTHR10157:SF23">
    <property type="entry name" value="MOXD1 HOMOLOG 1"/>
    <property type="match status" value="1"/>
</dbReference>
<dbReference type="InterPro" id="IPR014784">
    <property type="entry name" value="Cu2_ascorb_mOase-like_C"/>
</dbReference>
<evidence type="ECO:0000259" key="3">
    <source>
        <dbReference type="Pfam" id="PF03712"/>
    </source>
</evidence>
<evidence type="ECO:0000259" key="4">
    <source>
        <dbReference type="Pfam" id="PF24784"/>
    </source>
</evidence>
<reference evidence="5" key="1">
    <citation type="journal article" date="2019" name="bioRxiv">
        <title>The Genome of the Zebra Mussel, Dreissena polymorpha: A Resource for Invasive Species Research.</title>
        <authorList>
            <person name="McCartney M.A."/>
            <person name="Auch B."/>
            <person name="Kono T."/>
            <person name="Mallez S."/>
            <person name="Zhang Y."/>
            <person name="Obille A."/>
            <person name="Becker A."/>
            <person name="Abrahante J.E."/>
            <person name="Garbe J."/>
            <person name="Badalamenti J.P."/>
            <person name="Herman A."/>
            <person name="Mangelson H."/>
            <person name="Liachko I."/>
            <person name="Sullivan S."/>
            <person name="Sone E.D."/>
            <person name="Koren S."/>
            <person name="Silverstein K.A.T."/>
            <person name="Beckman K.B."/>
            <person name="Gohl D.M."/>
        </authorList>
    </citation>
    <scope>NUCLEOTIDE SEQUENCE</scope>
    <source>
        <strain evidence="5">Duluth1</strain>
        <tissue evidence="5">Whole animal</tissue>
    </source>
</reference>
<dbReference type="InterPro" id="IPR036939">
    <property type="entry name" value="Cu2_ascorb_mOase_N_sf"/>
</dbReference>
<comment type="caution">
    <text evidence="5">The sequence shown here is derived from an EMBL/GenBank/DDBJ whole genome shotgun (WGS) entry which is preliminary data.</text>
</comment>
<dbReference type="PANTHER" id="PTHR10157">
    <property type="entry name" value="DOPAMINE BETA HYDROXYLASE RELATED"/>
    <property type="match status" value="1"/>
</dbReference>
<keyword evidence="2" id="KW-0812">Transmembrane</keyword>
<proteinExistence type="predicted"/>
<dbReference type="InterPro" id="IPR008977">
    <property type="entry name" value="PHM/PNGase_F_dom_sf"/>
</dbReference>
<dbReference type="Gene3D" id="2.60.120.230">
    <property type="match status" value="1"/>
</dbReference>
<reference evidence="5" key="2">
    <citation type="submission" date="2020-11" db="EMBL/GenBank/DDBJ databases">
        <authorList>
            <person name="McCartney M.A."/>
            <person name="Auch B."/>
            <person name="Kono T."/>
            <person name="Mallez S."/>
            <person name="Becker A."/>
            <person name="Gohl D.M."/>
            <person name="Silverstein K.A.T."/>
            <person name="Koren S."/>
            <person name="Bechman K.B."/>
            <person name="Herman A."/>
            <person name="Abrahante J.E."/>
            <person name="Garbe J."/>
        </authorList>
    </citation>
    <scope>NUCLEOTIDE SEQUENCE</scope>
    <source>
        <strain evidence="5">Duluth1</strain>
        <tissue evidence="5">Whole animal</tissue>
    </source>
</reference>
<dbReference type="InterPro" id="IPR000945">
    <property type="entry name" value="DBH-like"/>
</dbReference>
<feature type="domain" description="Temptin Cys/Cys disulfide" evidence="4">
    <location>
        <begin position="1"/>
        <end position="38"/>
    </location>
</feature>
<keyword evidence="2" id="KW-0472">Membrane</keyword>
<organism evidence="5 6">
    <name type="scientific">Dreissena polymorpha</name>
    <name type="common">Zebra mussel</name>
    <name type="synonym">Mytilus polymorpha</name>
    <dbReference type="NCBI Taxonomy" id="45954"/>
    <lineage>
        <taxon>Eukaryota</taxon>
        <taxon>Metazoa</taxon>
        <taxon>Spiralia</taxon>
        <taxon>Lophotrochozoa</taxon>
        <taxon>Mollusca</taxon>
        <taxon>Bivalvia</taxon>
        <taxon>Autobranchia</taxon>
        <taxon>Heteroconchia</taxon>
        <taxon>Euheterodonta</taxon>
        <taxon>Imparidentia</taxon>
        <taxon>Neoheterodontei</taxon>
        <taxon>Myida</taxon>
        <taxon>Dreissenoidea</taxon>
        <taxon>Dreissenidae</taxon>
        <taxon>Dreissena</taxon>
    </lineage>
</organism>
<protein>
    <submittedName>
        <fullName evidence="5">Uncharacterized protein</fullName>
    </submittedName>
</protein>
<keyword evidence="2" id="KW-1133">Transmembrane helix</keyword>
<dbReference type="AlphaFoldDB" id="A0A9D4F7I4"/>